<reference evidence="2" key="1">
    <citation type="journal article" date="2015" name="Nature">
        <title>Complex archaea that bridge the gap between prokaryotes and eukaryotes.</title>
        <authorList>
            <person name="Spang A."/>
            <person name="Saw J.H."/>
            <person name="Jorgensen S.L."/>
            <person name="Zaremba-Niedzwiedzka K."/>
            <person name="Martijn J."/>
            <person name="Lind A.E."/>
            <person name="van Eijk R."/>
            <person name="Schleper C."/>
            <person name="Guy L."/>
            <person name="Ettema T.J."/>
        </authorList>
    </citation>
    <scope>NUCLEOTIDE SEQUENCE</scope>
</reference>
<dbReference type="EMBL" id="LAZR01000898">
    <property type="protein sequence ID" value="KKN55134.1"/>
    <property type="molecule type" value="Genomic_DNA"/>
</dbReference>
<protein>
    <submittedName>
        <fullName evidence="2">Uncharacterized protein</fullName>
    </submittedName>
</protein>
<proteinExistence type="predicted"/>
<organism evidence="2">
    <name type="scientific">marine sediment metagenome</name>
    <dbReference type="NCBI Taxonomy" id="412755"/>
    <lineage>
        <taxon>unclassified sequences</taxon>
        <taxon>metagenomes</taxon>
        <taxon>ecological metagenomes</taxon>
    </lineage>
</organism>
<dbReference type="AlphaFoldDB" id="A0A0F9RK55"/>
<feature type="transmembrane region" description="Helical" evidence="1">
    <location>
        <begin position="12"/>
        <end position="33"/>
    </location>
</feature>
<evidence type="ECO:0000313" key="2">
    <source>
        <dbReference type="EMBL" id="KKN55134.1"/>
    </source>
</evidence>
<keyword evidence="1" id="KW-0812">Transmembrane</keyword>
<comment type="caution">
    <text evidence="2">The sequence shown here is derived from an EMBL/GenBank/DDBJ whole genome shotgun (WGS) entry which is preliminary data.</text>
</comment>
<name>A0A0F9RK55_9ZZZZ</name>
<sequence>MSFLGELARLFMWLLIALIPTGIFATVGVYVFADVWIKRKVRGATLAVFYDNNREETSQLIHVEDDASFTLGNKDDPENPTYVIDTKKQYFRYWPPAFPRWIQQRVSTYYFRKDDPVAIDPMGQESIRTISPRMLSGIVNERLLKMSIKDAREQADGDFSNRRKFPVYILAGVGVVIVLVAINLVLSIMTSGTISEVHRVITNK</sequence>
<gene>
    <name evidence="2" type="ORF">LCGC14_0585060</name>
</gene>
<keyword evidence="1" id="KW-0472">Membrane</keyword>
<evidence type="ECO:0000256" key="1">
    <source>
        <dbReference type="SAM" id="Phobius"/>
    </source>
</evidence>
<accession>A0A0F9RK55</accession>
<feature type="transmembrane region" description="Helical" evidence="1">
    <location>
        <begin position="167"/>
        <end position="189"/>
    </location>
</feature>
<keyword evidence="1" id="KW-1133">Transmembrane helix</keyword>